<reference evidence="1 2" key="1">
    <citation type="journal article" date="2024" name="G3 (Bethesda)">
        <title>Genome assembly of Hibiscus sabdariffa L. provides insights into metabolisms of medicinal natural products.</title>
        <authorList>
            <person name="Kim T."/>
        </authorList>
    </citation>
    <scope>NUCLEOTIDE SEQUENCE [LARGE SCALE GENOMIC DNA]</scope>
    <source>
        <strain evidence="1">TK-2024</strain>
        <tissue evidence="1">Old leaves</tissue>
    </source>
</reference>
<evidence type="ECO:0000313" key="1">
    <source>
        <dbReference type="EMBL" id="KAK8482854.1"/>
    </source>
</evidence>
<gene>
    <name evidence="1" type="ORF">V6N11_047272</name>
</gene>
<keyword evidence="2" id="KW-1185">Reference proteome</keyword>
<name>A0ABR1ZQ95_9ROSI</name>
<organism evidence="1 2">
    <name type="scientific">Hibiscus sabdariffa</name>
    <name type="common">roselle</name>
    <dbReference type="NCBI Taxonomy" id="183260"/>
    <lineage>
        <taxon>Eukaryota</taxon>
        <taxon>Viridiplantae</taxon>
        <taxon>Streptophyta</taxon>
        <taxon>Embryophyta</taxon>
        <taxon>Tracheophyta</taxon>
        <taxon>Spermatophyta</taxon>
        <taxon>Magnoliopsida</taxon>
        <taxon>eudicotyledons</taxon>
        <taxon>Gunneridae</taxon>
        <taxon>Pentapetalae</taxon>
        <taxon>rosids</taxon>
        <taxon>malvids</taxon>
        <taxon>Malvales</taxon>
        <taxon>Malvaceae</taxon>
        <taxon>Malvoideae</taxon>
        <taxon>Hibiscus</taxon>
    </lineage>
</organism>
<proteinExistence type="predicted"/>
<dbReference type="EMBL" id="JBBPBN010000732">
    <property type="protein sequence ID" value="KAK8482854.1"/>
    <property type="molecule type" value="Genomic_DNA"/>
</dbReference>
<evidence type="ECO:0000313" key="2">
    <source>
        <dbReference type="Proteomes" id="UP001396334"/>
    </source>
</evidence>
<protein>
    <submittedName>
        <fullName evidence="1">Uncharacterized protein</fullName>
    </submittedName>
</protein>
<comment type="caution">
    <text evidence="1">The sequence shown here is derived from an EMBL/GenBank/DDBJ whole genome shotgun (WGS) entry which is preliminary data.</text>
</comment>
<sequence>MPAGTVVSSEADKVGGETLCVVRDNSVFVPSADVLVLGVQVRDRAACGDGWDEWVGLDDRVMESDSERFYVVWCETVLEQPRGSPVVIGWPPVVSLGAVGEQSQPAV</sequence>
<dbReference type="Proteomes" id="UP001396334">
    <property type="component" value="Unassembled WGS sequence"/>
</dbReference>
<accession>A0ABR1ZQ95</accession>